<dbReference type="SUPFAM" id="SSF51161">
    <property type="entry name" value="Trimeric LpxA-like enzymes"/>
    <property type="match status" value="1"/>
</dbReference>
<keyword evidence="1" id="KW-0012">Acyltransferase</keyword>
<proteinExistence type="predicted"/>
<evidence type="ECO:0000313" key="1">
    <source>
        <dbReference type="EMBL" id="OIQ75299.1"/>
    </source>
</evidence>
<accession>A0A1J5QCT3</accession>
<dbReference type="EMBL" id="MLJW01002210">
    <property type="protein sequence ID" value="OIQ75299.1"/>
    <property type="molecule type" value="Genomic_DNA"/>
</dbReference>
<comment type="caution">
    <text evidence="1">The sequence shown here is derived from an EMBL/GenBank/DDBJ whole genome shotgun (WGS) entry which is preliminary data.</text>
</comment>
<dbReference type="InterPro" id="IPR001451">
    <property type="entry name" value="Hexapep"/>
</dbReference>
<name>A0A1J5QCT3_9ZZZZ</name>
<dbReference type="PANTHER" id="PTHR13061:SF29">
    <property type="entry name" value="GAMMA CARBONIC ANHYDRASE-LIKE 1, MITOCHONDRIAL-RELATED"/>
    <property type="match status" value="1"/>
</dbReference>
<protein>
    <submittedName>
        <fullName evidence="1">2,3,4,5-tetrahydropyridine-2,6-dicarboxylate N-acetyltransferase</fullName>
        <ecNumber evidence="1">2.3.1.89</ecNumber>
    </submittedName>
</protein>
<dbReference type="Pfam" id="PF00132">
    <property type="entry name" value="Hexapep"/>
    <property type="match status" value="1"/>
</dbReference>
<dbReference type="EC" id="2.3.1.89" evidence="1"/>
<dbReference type="InterPro" id="IPR050484">
    <property type="entry name" value="Transf_Hexapept/Carb_Anhydrase"/>
</dbReference>
<gene>
    <name evidence="1" type="primary">dapH_11</name>
    <name evidence="1" type="ORF">GALL_430340</name>
</gene>
<dbReference type="GO" id="GO:0047200">
    <property type="term" value="F:tetrahydrodipicolinate N-acetyltransferase activity"/>
    <property type="evidence" value="ECO:0007669"/>
    <property type="project" value="UniProtKB-EC"/>
</dbReference>
<organism evidence="1">
    <name type="scientific">mine drainage metagenome</name>
    <dbReference type="NCBI Taxonomy" id="410659"/>
    <lineage>
        <taxon>unclassified sequences</taxon>
        <taxon>metagenomes</taxon>
        <taxon>ecological metagenomes</taxon>
    </lineage>
</organism>
<dbReference type="AlphaFoldDB" id="A0A1J5QCT3"/>
<keyword evidence="1" id="KW-0808">Transferase</keyword>
<dbReference type="Gene3D" id="2.160.10.10">
    <property type="entry name" value="Hexapeptide repeat proteins"/>
    <property type="match status" value="1"/>
</dbReference>
<dbReference type="InterPro" id="IPR047324">
    <property type="entry name" value="LbH_gamma_CA-like"/>
</dbReference>
<sequence length="174" mass="18183">MAIYEFDGVCPTVAESAWVADSAEVIGQVDLAADVSIWFGVVVRGDTDAIRIGARTNIQDLSVLHADFGMPLTLGTGVTVGHKAMLHGCSVGDDSLIGIGAVVLNGARIGKGCLVGAGALVTEGKEFPDGSMIIGSPAQVVRNLTPEQLQALRQSAQHYVDNARRFKTSLHKIA</sequence>
<dbReference type="CDD" id="cd04645">
    <property type="entry name" value="LbH_gamma_CA_like"/>
    <property type="match status" value="1"/>
</dbReference>
<dbReference type="PANTHER" id="PTHR13061">
    <property type="entry name" value="DYNACTIN SUBUNIT P25"/>
    <property type="match status" value="1"/>
</dbReference>
<dbReference type="InterPro" id="IPR011004">
    <property type="entry name" value="Trimer_LpxA-like_sf"/>
</dbReference>
<reference evidence="1" key="1">
    <citation type="submission" date="2016-10" db="EMBL/GenBank/DDBJ databases">
        <title>Sequence of Gallionella enrichment culture.</title>
        <authorList>
            <person name="Poehlein A."/>
            <person name="Muehling M."/>
            <person name="Daniel R."/>
        </authorList>
    </citation>
    <scope>NUCLEOTIDE SEQUENCE</scope>
</reference>